<protein>
    <recommendedName>
        <fullName evidence="2">DNA-directed RNA polymerase</fullName>
        <ecNumber evidence="2">2.7.7.6</ecNumber>
    </recommendedName>
</protein>
<evidence type="ECO:0000256" key="4">
    <source>
        <dbReference type="ARBA" id="ARBA00022679"/>
    </source>
</evidence>
<dbReference type="Gene3D" id="2.30.150.10">
    <property type="entry name" value="DNA-directed RNA polymerase, beta subunit, external 1 domain"/>
    <property type="match status" value="1"/>
</dbReference>
<evidence type="ECO:0000256" key="5">
    <source>
        <dbReference type="ARBA" id="ARBA00022695"/>
    </source>
</evidence>
<accession>A0A9Q1JJ98</accession>
<evidence type="ECO:0000313" key="9">
    <source>
        <dbReference type="Proteomes" id="UP001153076"/>
    </source>
</evidence>
<dbReference type="Proteomes" id="UP001153076">
    <property type="component" value="Unassembled WGS sequence"/>
</dbReference>
<evidence type="ECO:0000256" key="3">
    <source>
        <dbReference type="ARBA" id="ARBA00022478"/>
    </source>
</evidence>
<reference evidence="8" key="1">
    <citation type="submission" date="2022-04" db="EMBL/GenBank/DDBJ databases">
        <title>Carnegiea gigantea Genome sequencing and assembly v2.</title>
        <authorList>
            <person name="Copetti D."/>
            <person name="Sanderson M.J."/>
            <person name="Burquez A."/>
            <person name="Wojciechowski M.F."/>
        </authorList>
    </citation>
    <scope>NUCLEOTIDE SEQUENCE</scope>
    <source>
        <strain evidence="8">SGP5-SGP5p</strain>
        <tissue evidence="8">Aerial part</tissue>
    </source>
</reference>
<evidence type="ECO:0000256" key="1">
    <source>
        <dbReference type="ARBA" id="ARBA00006835"/>
    </source>
</evidence>
<evidence type="ECO:0000256" key="7">
    <source>
        <dbReference type="ARBA" id="ARBA00048552"/>
    </source>
</evidence>
<dbReference type="GO" id="GO:0006351">
    <property type="term" value="P:DNA-templated transcription"/>
    <property type="evidence" value="ECO:0007669"/>
    <property type="project" value="InterPro"/>
</dbReference>
<dbReference type="InterPro" id="IPR042107">
    <property type="entry name" value="DNA-dir_RNA_pol_bsu_ext_1_sf"/>
</dbReference>
<name>A0A9Q1JJ98_9CARY</name>
<keyword evidence="5" id="KW-0548">Nucleotidyltransferase</keyword>
<comment type="caution">
    <text evidence="8">The sequence shown here is derived from an EMBL/GenBank/DDBJ whole genome shotgun (WGS) entry which is preliminary data.</text>
</comment>
<dbReference type="AlphaFoldDB" id="A0A9Q1JJ98"/>
<keyword evidence="9" id="KW-1185">Reference proteome</keyword>
<dbReference type="GO" id="GO:0000428">
    <property type="term" value="C:DNA-directed RNA polymerase complex"/>
    <property type="evidence" value="ECO:0007669"/>
    <property type="project" value="UniProtKB-KW"/>
</dbReference>
<dbReference type="Gene3D" id="2.40.50.100">
    <property type="match status" value="1"/>
</dbReference>
<dbReference type="OrthoDB" id="1927092at2759"/>
<proteinExistence type="inferred from homology"/>
<comment type="similarity">
    <text evidence="1">Belongs to the RNA polymerase beta chain family.</text>
</comment>
<dbReference type="Gene3D" id="3.90.1100.10">
    <property type="match status" value="1"/>
</dbReference>
<organism evidence="8 9">
    <name type="scientific">Carnegiea gigantea</name>
    <dbReference type="NCBI Taxonomy" id="171969"/>
    <lineage>
        <taxon>Eukaryota</taxon>
        <taxon>Viridiplantae</taxon>
        <taxon>Streptophyta</taxon>
        <taxon>Embryophyta</taxon>
        <taxon>Tracheophyta</taxon>
        <taxon>Spermatophyta</taxon>
        <taxon>Magnoliopsida</taxon>
        <taxon>eudicotyledons</taxon>
        <taxon>Gunneridae</taxon>
        <taxon>Pentapetalae</taxon>
        <taxon>Caryophyllales</taxon>
        <taxon>Cactineae</taxon>
        <taxon>Cactaceae</taxon>
        <taxon>Cactoideae</taxon>
        <taxon>Echinocereeae</taxon>
        <taxon>Carnegiea</taxon>
    </lineage>
</organism>
<dbReference type="InterPro" id="IPR015712">
    <property type="entry name" value="DNA-dir_RNA_pol_su2"/>
</dbReference>
<gene>
    <name evidence="8" type="ORF">Cgig2_028247</name>
</gene>
<sequence>MPTPQNLLTSTPLITTYESFFRLHPLSQVLGQTNPLIQIVHRIKLSCLGPGGLTKCIYSIDTSERISVGVIRSLVIHARIGPWGSLETPFYEIDETSRRVDMLYLSPSRDEYYMVASGNSLAMNQGRIGWSYLIPSRILDYCMGTALELGVLAIAKHKGNVIYIDTVKIILSGNGDTLSILLVMYQRSNKNTCMH</sequence>
<dbReference type="EC" id="2.7.7.6" evidence="2"/>
<evidence type="ECO:0000313" key="8">
    <source>
        <dbReference type="EMBL" id="KAJ8422286.1"/>
    </source>
</evidence>
<comment type="catalytic activity">
    <reaction evidence="7">
        <text>RNA(n) + a ribonucleoside 5'-triphosphate = RNA(n+1) + diphosphate</text>
        <dbReference type="Rhea" id="RHEA:21248"/>
        <dbReference type="Rhea" id="RHEA-COMP:14527"/>
        <dbReference type="Rhea" id="RHEA-COMP:17342"/>
        <dbReference type="ChEBI" id="CHEBI:33019"/>
        <dbReference type="ChEBI" id="CHEBI:61557"/>
        <dbReference type="ChEBI" id="CHEBI:140395"/>
        <dbReference type="EC" id="2.7.7.6"/>
    </reaction>
</comment>
<dbReference type="GO" id="GO:0032549">
    <property type="term" value="F:ribonucleoside binding"/>
    <property type="evidence" value="ECO:0007669"/>
    <property type="project" value="InterPro"/>
</dbReference>
<evidence type="ECO:0000256" key="2">
    <source>
        <dbReference type="ARBA" id="ARBA00012418"/>
    </source>
</evidence>
<dbReference type="EMBL" id="JAKOGI010002308">
    <property type="protein sequence ID" value="KAJ8422286.1"/>
    <property type="molecule type" value="Genomic_DNA"/>
</dbReference>
<evidence type="ECO:0000256" key="6">
    <source>
        <dbReference type="ARBA" id="ARBA00023163"/>
    </source>
</evidence>
<keyword evidence="3" id="KW-0240">DNA-directed RNA polymerase</keyword>
<dbReference type="GO" id="GO:0003899">
    <property type="term" value="F:DNA-directed RNA polymerase activity"/>
    <property type="evidence" value="ECO:0007669"/>
    <property type="project" value="UniProtKB-EC"/>
</dbReference>
<dbReference type="PANTHER" id="PTHR20856">
    <property type="entry name" value="DNA-DIRECTED RNA POLYMERASE I SUBUNIT 2"/>
    <property type="match status" value="1"/>
</dbReference>
<keyword evidence="4" id="KW-0808">Transferase</keyword>
<keyword evidence="6" id="KW-0804">Transcription</keyword>
<dbReference type="SUPFAM" id="SSF64484">
    <property type="entry name" value="beta and beta-prime subunits of DNA dependent RNA-polymerase"/>
    <property type="match status" value="1"/>
</dbReference>